<evidence type="ECO:0000313" key="2">
    <source>
        <dbReference type="EMBL" id="QPF94097.1"/>
    </source>
</evidence>
<evidence type="ECO:0000256" key="1">
    <source>
        <dbReference type="SAM" id="Phobius"/>
    </source>
</evidence>
<dbReference type="KEGG" id="bcou:IC761_12810"/>
<dbReference type="Proteomes" id="UP000594621">
    <property type="component" value="Chromosome"/>
</dbReference>
<reference evidence="2 3" key="1">
    <citation type="submission" date="2020-09" db="EMBL/GenBank/DDBJ databases">
        <title>Complete genomes of bradyrhizobia occurring on native shrubby legumes in Australia.</title>
        <authorList>
            <person name="Lafay B."/>
        </authorList>
    </citation>
    <scope>NUCLEOTIDE SEQUENCE [LARGE SCALE GENOMIC DNA]</scope>
    <source>
        <strain evidence="2 3">BDV5040</strain>
    </source>
</reference>
<feature type="transmembrane region" description="Helical" evidence="1">
    <location>
        <begin position="44"/>
        <end position="62"/>
    </location>
</feature>
<keyword evidence="1" id="KW-0472">Membrane</keyword>
<feature type="transmembrane region" description="Helical" evidence="1">
    <location>
        <begin position="16"/>
        <end position="38"/>
    </location>
</feature>
<name>A0A7S9DA94_9BRAD</name>
<proteinExistence type="predicted"/>
<accession>A0A7S9DA94</accession>
<gene>
    <name evidence="2" type="ORF">IC761_12810</name>
</gene>
<keyword evidence="3" id="KW-1185">Reference proteome</keyword>
<dbReference type="RefSeq" id="WP_195803600.1">
    <property type="nucleotide sequence ID" value="NZ_CP061379.1"/>
</dbReference>
<dbReference type="EMBL" id="CP061379">
    <property type="protein sequence ID" value="QPF94097.1"/>
    <property type="molecule type" value="Genomic_DNA"/>
</dbReference>
<protein>
    <submittedName>
        <fullName evidence="2">Uncharacterized protein</fullName>
    </submittedName>
</protein>
<keyword evidence="1" id="KW-0812">Transmembrane</keyword>
<sequence>MSLPINKGLDLTPAQWIAAWAGFFLSAGLAHVLVALGYLSRNWAIIPVIIGFGAPPAIVGWLKSRKQGRS</sequence>
<organism evidence="2 3">
    <name type="scientific">Bradyrhizobium commune</name>
    <dbReference type="NCBI Taxonomy" id="83627"/>
    <lineage>
        <taxon>Bacteria</taxon>
        <taxon>Pseudomonadati</taxon>
        <taxon>Pseudomonadota</taxon>
        <taxon>Alphaproteobacteria</taxon>
        <taxon>Hyphomicrobiales</taxon>
        <taxon>Nitrobacteraceae</taxon>
        <taxon>Bradyrhizobium</taxon>
    </lineage>
</organism>
<keyword evidence="1" id="KW-1133">Transmembrane helix</keyword>
<evidence type="ECO:0000313" key="3">
    <source>
        <dbReference type="Proteomes" id="UP000594621"/>
    </source>
</evidence>
<dbReference type="AlphaFoldDB" id="A0A7S9DA94"/>